<accession>A0ABR2MPC6</accession>
<protein>
    <recommendedName>
        <fullName evidence="2">B box-type domain-containing protein</fullName>
    </recommendedName>
</protein>
<proteinExistence type="predicted"/>
<evidence type="ECO:0000256" key="1">
    <source>
        <dbReference type="PROSITE-ProRule" id="PRU00024"/>
    </source>
</evidence>
<reference evidence="3 4" key="1">
    <citation type="journal article" date="2022" name="Nat. Plants">
        <title>Genomes of leafy and leafless Platanthera orchids illuminate the evolution of mycoheterotrophy.</title>
        <authorList>
            <person name="Li M.H."/>
            <person name="Liu K.W."/>
            <person name="Li Z."/>
            <person name="Lu H.C."/>
            <person name="Ye Q.L."/>
            <person name="Zhang D."/>
            <person name="Wang J.Y."/>
            <person name="Li Y.F."/>
            <person name="Zhong Z.M."/>
            <person name="Liu X."/>
            <person name="Yu X."/>
            <person name="Liu D.K."/>
            <person name="Tu X.D."/>
            <person name="Liu B."/>
            <person name="Hao Y."/>
            <person name="Liao X.Y."/>
            <person name="Jiang Y.T."/>
            <person name="Sun W.H."/>
            <person name="Chen J."/>
            <person name="Chen Y.Q."/>
            <person name="Ai Y."/>
            <person name="Zhai J.W."/>
            <person name="Wu S.S."/>
            <person name="Zhou Z."/>
            <person name="Hsiao Y.Y."/>
            <person name="Wu W.L."/>
            <person name="Chen Y.Y."/>
            <person name="Lin Y.F."/>
            <person name="Hsu J.L."/>
            <person name="Li C.Y."/>
            <person name="Wang Z.W."/>
            <person name="Zhao X."/>
            <person name="Zhong W.Y."/>
            <person name="Ma X.K."/>
            <person name="Ma L."/>
            <person name="Huang J."/>
            <person name="Chen G.Z."/>
            <person name="Huang M.Z."/>
            <person name="Huang L."/>
            <person name="Peng D.H."/>
            <person name="Luo Y.B."/>
            <person name="Zou S.Q."/>
            <person name="Chen S.P."/>
            <person name="Lan S."/>
            <person name="Tsai W.C."/>
            <person name="Van de Peer Y."/>
            <person name="Liu Z.J."/>
        </authorList>
    </citation>
    <scope>NUCLEOTIDE SEQUENCE [LARGE SCALE GENOMIC DNA]</scope>
    <source>
        <strain evidence="3">Lor288</strain>
    </source>
</reference>
<keyword evidence="1" id="KW-0863">Zinc-finger</keyword>
<dbReference type="Proteomes" id="UP001412067">
    <property type="component" value="Unassembled WGS sequence"/>
</dbReference>
<dbReference type="EMBL" id="JBBWWR010000005">
    <property type="protein sequence ID" value="KAK8966042.1"/>
    <property type="molecule type" value="Genomic_DNA"/>
</dbReference>
<sequence>MNREEKLPGWLNGLIELKFDEKCERHQGMPNNVKDIYCLHCCVNFCDKCADTHDSHRILQVPFFGDFFKHASFLCLFRLFHVLLRFRLRLRGLIFIGQTVTNA</sequence>
<dbReference type="InterPro" id="IPR000315">
    <property type="entry name" value="Znf_B-box"/>
</dbReference>
<keyword evidence="1" id="KW-0862">Zinc</keyword>
<comment type="caution">
    <text evidence="3">The sequence shown here is derived from an EMBL/GenBank/DDBJ whole genome shotgun (WGS) entry which is preliminary data.</text>
</comment>
<feature type="domain" description="B box-type" evidence="2">
    <location>
        <begin position="18"/>
        <end position="61"/>
    </location>
</feature>
<keyword evidence="4" id="KW-1185">Reference proteome</keyword>
<dbReference type="PROSITE" id="PS50119">
    <property type="entry name" value="ZF_BBOX"/>
    <property type="match status" value="1"/>
</dbReference>
<gene>
    <name evidence="3" type="ORF">KSP40_PGU012021</name>
</gene>
<evidence type="ECO:0000313" key="4">
    <source>
        <dbReference type="Proteomes" id="UP001412067"/>
    </source>
</evidence>
<organism evidence="3 4">
    <name type="scientific">Platanthera guangdongensis</name>
    <dbReference type="NCBI Taxonomy" id="2320717"/>
    <lineage>
        <taxon>Eukaryota</taxon>
        <taxon>Viridiplantae</taxon>
        <taxon>Streptophyta</taxon>
        <taxon>Embryophyta</taxon>
        <taxon>Tracheophyta</taxon>
        <taxon>Spermatophyta</taxon>
        <taxon>Magnoliopsida</taxon>
        <taxon>Liliopsida</taxon>
        <taxon>Asparagales</taxon>
        <taxon>Orchidaceae</taxon>
        <taxon>Orchidoideae</taxon>
        <taxon>Orchideae</taxon>
        <taxon>Orchidinae</taxon>
        <taxon>Platanthera</taxon>
    </lineage>
</organism>
<keyword evidence="1" id="KW-0479">Metal-binding</keyword>
<evidence type="ECO:0000313" key="3">
    <source>
        <dbReference type="EMBL" id="KAK8966042.1"/>
    </source>
</evidence>
<evidence type="ECO:0000259" key="2">
    <source>
        <dbReference type="PROSITE" id="PS50119"/>
    </source>
</evidence>
<name>A0ABR2MPC6_9ASPA</name>